<dbReference type="PROSITE" id="PS50943">
    <property type="entry name" value="HTH_CROC1"/>
    <property type="match status" value="1"/>
</dbReference>
<keyword evidence="3" id="KW-1185">Reference proteome</keyword>
<dbReference type="SUPFAM" id="SSF47413">
    <property type="entry name" value="lambda repressor-like DNA-binding domains"/>
    <property type="match status" value="1"/>
</dbReference>
<dbReference type="InterPro" id="IPR001387">
    <property type="entry name" value="Cro/C1-type_HTH"/>
</dbReference>
<dbReference type="EMBL" id="CP036498">
    <property type="protein sequence ID" value="QUS38631.1"/>
    <property type="molecule type" value="Genomic_DNA"/>
</dbReference>
<proteinExistence type="predicted"/>
<dbReference type="CDD" id="cd00093">
    <property type="entry name" value="HTH_XRE"/>
    <property type="match status" value="1"/>
</dbReference>
<gene>
    <name evidence="2" type="ORF">RPMA_07125</name>
</gene>
<organism evidence="2 3">
    <name type="scientific">Tardiphaga alba</name>
    <dbReference type="NCBI Taxonomy" id="340268"/>
    <lineage>
        <taxon>Bacteria</taxon>
        <taxon>Pseudomonadati</taxon>
        <taxon>Pseudomonadota</taxon>
        <taxon>Alphaproteobacteria</taxon>
        <taxon>Hyphomicrobiales</taxon>
        <taxon>Nitrobacteraceae</taxon>
        <taxon>Tardiphaga</taxon>
    </lineage>
</organism>
<sequence length="59" mass="6405">MSQEALAFDAEVDRSYISGIEREAFNPTVDLLEKLVEALSIDVGELFNVPRGAAAKPNP</sequence>
<protein>
    <submittedName>
        <fullName evidence="2">XRE family transcriptional regulator</fullName>
    </submittedName>
</protein>
<accession>A0ABX8A5R0</accession>
<evidence type="ECO:0000313" key="3">
    <source>
        <dbReference type="Proteomes" id="UP000682843"/>
    </source>
</evidence>
<dbReference type="InterPro" id="IPR010982">
    <property type="entry name" value="Lambda_DNA-bd_dom_sf"/>
</dbReference>
<name>A0ABX8A5R0_9BRAD</name>
<dbReference type="Pfam" id="PF01381">
    <property type="entry name" value="HTH_3"/>
    <property type="match status" value="1"/>
</dbReference>
<feature type="domain" description="HTH cro/C1-type" evidence="1">
    <location>
        <begin position="1"/>
        <end position="46"/>
    </location>
</feature>
<dbReference type="RefSeq" id="WP_211912166.1">
    <property type="nucleotide sequence ID" value="NZ_CP036498.1"/>
</dbReference>
<evidence type="ECO:0000259" key="1">
    <source>
        <dbReference type="PROSITE" id="PS50943"/>
    </source>
</evidence>
<dbReference type="Gene3D" id="1.10.260.40">
    <property type="entry name" value="lambda repressor-like DNA-binding domains"/>
    <property type="match status" value="1"/>
</dbReference>
<dbReference type="Proteomes" id="UP000682843">
    <property type="component" value="Chromosome"/>
</dbReference>
<evidence type="ECO:0000313" key="2">
    <source>
        <dbReference type="EMBL" id="QUS38631.1"/>
    </source>
</evidence>
<reference evidence="2 3" key="1">
    <citation type="submission" date="2019-02" db="EMBL/GenBank/DDBJ databases">
        <title>Emended description of the genus Rhodopseudomonas and description of Rhodopseudomonas albus sp. nov., a non-phototrophic, heavy-metal-tolerant bacterium isolated from garden soil.</title>
        <authorList>
            <person name="Bao Z."/>
            <person name="Cao W.W."/>
            <person name="Sato Y."/>
            <person name="Nishizawa T."/>
            <person name="Zhao J."/>
            <person name="Guo Y."/>
            <person name="Ohta H."/>
        </authorList>
    </citation>
    <scope>NUCLEOTIDE SEQUENCE [LARGE SCALE GENOMIC DNA]</scope>
    <source>
        <strain evidence="2 3">SK50-23</strain>
    </source>
</reference>